<proteinExistence type="predicted"/>
<keyword evidence="2" id="KW-1185">Reference proteome</keyword>
<sequence>PVEPQAWKPQTPSRFGLAMNKHKQRNTQHQNYSVSTNCLCPLSKERESLFNVPIIITQAQF</sequence>
<organism evidence="1 2">
    <name type="scientific">Kingdonia uniflora</name>
    <dbReference type="NCBI Taxonomy" id="39325"/>
    <lineage>
        <taxon>Eukaryota</taxon>
        <taxon>Viridiplantae</taxon>
        <taxon>Streptophyta</taxon>
        <taxon>Embryophyta</taxon>
        <taxon>Tracheophyta</taxon>
        <taxon>Spermatophyta</taxon>
        <taxon>Magnoliopsida</taxon>
        <taxon>Ranunculales</taxon>
        <taxon>Circaeasteraceae</taxon>
        <taxon>Kingdonia</taxon>
    </lineage>
</organism>
<reference evidence="1 2" key="1">
    <citation type="journal article" date="2020" name="IScience">
        <title>Genome Sequencing of the Endangered Kingdonia uniflora (Circaeasteraceae, Ranunculales) Reveals Potential Mechanisms of Evolutionary Specialization.</title>
        <authorList>
            <person name="Sun Y."/>
            <person name="Deng T."/>
            <person name="Zhang A."/>
            <person name="Moore M.J."/>
            <person name="Landis J.B."/>
            <person name="Lin N."/>
            <person name="Zhang H."/>
            <person name="Zhang X."/>
            <person name="Huang J."/>
            <person name="Zhang X."/>
            <person name="Sun H."/>
            <person name="Wang H."/>
        </authorList>
    </citation>
    <scope>NUCLEOTIDE SEQUENCE [LARGE SCALE GENOMIC DNA]</scope>
    <source>
        <strain evidence="1">TB1705</strain>
        <tissue evidence="1">Leaf</tissue>
    </source>
</reference>
<feature type="non-terminal residue" evidence="1">
    <location>
        <position position="1"/>
    </location>
</feature>
<name>A0A7J7NP35_9MAGN</name>
<dbReference type="EMBL" id="JACGCM010000685">
    <property type="protein sequence ID" value="KAF6168688.1"/>
    <property type="molecule type" value="Genomic_DNA"/>
</dbReference>
<evidence type="ECO:0000313" key="2">
    <source>
        <dbReference type="Proteomes" id="UP000541444"/>
    </source>
</evidence>
<accession>A0A7J7NP35</accession>
<dbReference type="Proteomes" id="UP000541444">
    <property type="component" value="Unassembled WGS sequence"/>
</dbReference>
<evidence type="ECO:0000313" key="1">
    <source>
        <dbReference type="EMBL" id="KAF6168688.1"/>
    </source>
</evidence>
<comment type="caution">
    <text evidence="1">The sequence shown here is derived from an EMBL/GenBank/DDBJ whole genome shotgun (WGS) entry which is preliminary data.</text>
</comment>
<dbReference type="AlphaFoldDB" id="A0A7J7NP35"/>
<protein>
    <submittedName>
        <fullName evidence="1">Uncharacterized protein</fullName>
    </submittedName>
</protein>
<gene>
    <name evidence="1" type="ORF">GIB67_026574</name>
</gene>